<dbReference type="PROSITE" id="PS00636">
    <property type="entry name" value="DNAJ_1"/>
    <property type="match status" value="1"/>
</dbReference>
<dbReference type="InterPro" id="IPR018253">
    <property type="entry name" value="DnaJ_domain_CS"/>
</dbReference>
<sequence>MAPVPVTEDYYRILEVDEAASIEVIIKAYKRLALKLHPDRNPNKGDATKAFQLLGQAYETLKDTSKRTEYDSLYYSSIKRTGSGQQHAQTSRSQTRGEAAQIASYVKAQQERKERWLAQDSALDSVIFELQRSIRQLESQIKYLNSIAAAEAAAEAQKNGWTTWLLSPLYKARVESEEEKARKDRQRQERRVEKDLKERWLTQKREEIDKQKNLRDNLKRELDRADSADQERIRVIQERIRLRGNAERQRRENAERERAAKAREQERKRQREREQELKRQREREQELFDRYLRELRQREKQRMEEHLERERKQQEERAREAAAQQARARREALSFAWEDALSGDRTRKNLCDHGGWWPKVHGRAACPRCYETWTYLLQCPGCVLKACPRCQSTIRPRRPKHGYHRGMRSPSQIPDYFDVWD</sequence>
<organism evidence="3 4">
    <name type="scientific">Pseudovirgaria hyperparasitica</name>
    <dbReference type="NCBI Taxonomy" id="470096"/>
    <lineage>
        <taxon>Eukaryota</taxon>
        <taxon>Fungi</taxon>
        <taxon>Dikarya</taxon>
        <taxon>Ascomycota</taxon>
        <taxon>Pezizomycotina</taxon>
        <taxon>Dothideomycetes</taxon>
        <taxon>Dothideomycetes incertae sedis</taxon>
        <taxon>Acrospermales</taxon>
        <taxon>Acrospermaceae</taxon>
        <taxon>Pseudovirgaria</taxon>
    </lineage>
</organism>
<feature type="region of interest" description="Disordered" evidence="1">
    <location>
        <begin position="304"/>
        <end position="325"/>
    </location>
</feature>
<dbReference type="AlphaFoldDB" id="A0A6A6WB41"/>
<dbReference type="PRINTS" id="PR00625">
    <property type="entry name" value="JDOMAIN"/>
</dbReference>
<evidence type="ECO:0000256" key="1">
    <source>
        <dbReference type="SAM" id="MobiDB-lite"/>
    </source>
</evidence>
<dbReference type="Gene3D" id="1.10.287.110">
    <property type="entry name" value="DnaJ domain"/>
    <property type="match status" value="1"/>
</dbReference>
<dbReference type="SUPFAM" id="SSF46565">
    <property type="entry name" value="Chaperone J-domain"/>
    <property type="match status" value="1"/>
</dbReference>
<evidence type="ECO:0000313" key="3">
    <source>
        <dbReference type="EMBL" id="KAF2759180.1"/>
    </source>
</evidence>
<dbReference type="Proteomes" id="UP000799437">
    <property type="component" value="Unassembled WGS sequence"/>
</dbReference>
<dbReference type="InterPro" id="IPR036869">
    <property type="entry name" value="J_dom_sf"/>
</dbReference>
<evidence type="ECO:0000313" key="4">
    <source>
        <dbReference type="Proteomes" id="UP000799437"/>
    </source>
</evidence>
<dbReference type="GO" id="GO:0071218">
    <property type="term" value="P:cellular response to misfolded protein"/>
    <property type="evidence" value="ECO:0007669"/>
    <property type="project" value="TreeGrafter"/>
</dbReference>
<dbReference type="Pfam" id="PF00226">
    <property type="entry name" value="DnaJ"/>
    <property type="match status" value="1"/>
</dbReference>
<dbReference type="InterPro" id="IPR051100">
    <property type="entry name" value="DnaJ_subfamily_B/C"/>
</dbReference>
<dbReference type="InterPro" id="IPR001623">
    <property type="entry name" value="DnaJ_domain"/>
</dbReference>
<reference evidence="3" key="1">
    <citation type="journal article" date="2020" name="Stud. Mycol.">
        <title>101 Dothideomycetes genomes: a test case for predicting lifestyles and emergence of pathogens.</title>
        <authorList>
            <person name="Haridas S."/>
            <person name="Albert R."/>
            <person name="Binder M."/>
            <person name="Bloem J."/>
            <person name="Labutti K."/>
            <person name="Salamov A."/>
            <person name="Andreopoulos B."/>
            <person name="Baker S."/>
            <person name="Barry K."/>
            <person name="Bills G."/>
            <person name="Bluhm B."/>
            <person name="Cannon C."/>
            <person name="Castanera R."/>
            <person name="Culley D."/>
            <person name="Daum C."/>
            <person name="Ezra D."/>
            <person name="Gonzalez J."/>
            <person name="Henrissat B."/>
            <person name="Kuo A."/>
            <person name="Liang C."/>
            <person name="Lipzen A."/>
            <person name="Lutzoni F."/>
            <person name="Magnuson J."/>
            <person name="Mondo S."/>
            <person name="Nolan M."/>
            <person name="Ohm R."/>
            <person name="Pangilinan J."/>
            <person name="Park H.-J."/>
            <person name="Ramirez L."/>
            <person name="Alfaro M."/>
            <person name="Sun H."/>
            <person name="Tritt A."/>
            <person name="Yoshinaga Y."/>
            <person name="Zwiers L.-H."/>
            <person name="Turgeon B."/>
            <person name="Goodwin S."/>
            <person name="Spatafora J."/>
            <person name="Crous P."/>
            <person name="Grigoriev I."/>
        </authorList>
    </citation>
    <scope>NUCLEOTIDE SEQUENCE</scope>
    <source>
        <strain evidence="3">CBS 121739</strain>
    </source>
</reference>
<protein>
    <submittedName>
        <fullName evidence="3">DnaJ-domain-containing protein</fullName>
    </submittedName>
</protein>
<accession>A0A6A6WB41</accession>
<dbReference type="RefSeq" id="XP_033601631.1">
    <property type="nucleotide sequence ID" value="XM_033749389.1"/>
</dbReference>
<evidence type="ECO:0000259" key="2">
    <source>
        <dbReference type="PROSITE" id="PS50076"/>
    </source>
</evidence>
<dbReference type="GO" id="GO:0030544">
    <property type="term" value="F:Hsp70 protein binding"/>
    <property type="evidence" value="ECO:0007669"/>
    <property type="project" value="TreeGrafter"/>
</dbReference>
<dbReference type="OrthoDB" id="442087at2759"/>
<keyword evidence="4" id="KW-1185">Reference proteome</keyword>
<dbReference type="PANTHER" id="PTHR43908">
    <property type="entry name" value="AT29763P-RELATED"/>
    <property type="match status" value="1"/>
</dbReference>
<dbReference type="PROSITE" id="PS50076">
    <property type="entry name" value="DNAJ_2"/>
    <property type="match status" value="1"/>
</dbReference>
<feature type="compositionally biased region" description="Basic and acidic residues" evidence="1">
    <location>
        <begin position="304"/>
        <end position="320"/>
    </location>
</feature>
<dbReference type="GO" id="GO:0005789">
    <property type="term" value="C:endoplasmic reticulum membrane"/>
    <property type="evidence" value="ECO:0007669"/>
    <property type="project" value="TreeGrafter"/>
</dbReference>
<dbReference type="SMART" id="SM00271">
    <property type="entry name" value="DnaJ"/>
    <property type="match status" value="1"/>
</dbReference>
<proteinExistence type="predicted"/>
<feature type="domain" description="J" evidence="2">
    <location>
        <begin position="9"/>
        <end position="74"/>
    </location>
</feature>
<feature type="region of interest" description="Disordered" evidence="1">
    <location>
        <begin position="246"/>
        <end position="276"/>
    </location>
</feature>
<dbReference type="GeneID" id="54490443"/>
<dbReference type="EMBL" id="ML996570">
    <property type="protein sequence ID" value="KAF2759180.1"/>
    <property type="molecule type" value="Genomic_DNA"/>
</dbReference>
<dbReference type="CDD" id="cd06257">
    <property type="entry name" value="DnaJ"/>
    <property type="match status" value="1"/>
</dbReference>
<dbReference type="PANTHER" id="PTHR43908:SF3">
    <property type="entry name" value="AT29763P-RELATED"/>
    <property type="match status" value="1"/>
</dbReference>
<name>A0A6A6WB41_9PEZI</name>
<gene>
    <name evidence="3" type="ORF">EJ05DRAFT_537507</name>
</gene>